<evidence type="ECO:0000259" key="5">
    <source>
        <dbReference type="Pfam" id="PF00501"/>
    </source>
</evidence>
<dbReference type="PROSITE" id="PS00455">
    <property type="entry name" value="AMP_BINDING"/>
    <property type="match status" value="1"/>
</dbReference>
<proteinExistence type="inferred from homology"/>
<dbReference type="SUPFAM" id="SSF56801">
    <property type="entry name" value="Acetyl-CoA synthetase-like"/>
    <property type="match status" value="1"/>
</dbReference>
<dbReference type="InterPro" id="IPR020845">
    <property type="entry name" value="AMP-binding_CS"/>
</dbReference>
<dbReference type="FunFam" id="3.40.50.12780:FF:000003">
    <property type="entry name" value="Long-chain-fatty-acid--CoA ligase FadD"/>
    <property type="match status" value="1"/>
</dbReference>
<dbReference type="CDD" id="cd12118">
    <property type="entry name" value="ttLC_FACS_AEE21_like"/>
    <property type="match status" value="1"/>
</dbReference>
<reference evidence="7" key="1">
    <citation type="submission" date="2017-06" db="EMBL/GenBank/DDBJ databases">
        <title>Complete sequence of p12939-PER from clinical Pseudomonas aeruginosa.</title>
        <authorList>
            <person name="Yuan M."/>
            <person name="Feng J."/>
            <person name="Zhan Z."/>
            <person name="Jiang X."/>
            <person name="Zhang D."/>
            <person name="Chen X."/>
            <person name="Zhao X."/>
            <person name="Che J."/>
            <person name="Lu J."/>
            <person name="Xu J."/>
            <person name="Li J."/>
            <person name="Zhou D."/>
        </authorList>
    </citation>
    <scope>NUCLEOTIDE SEQUENCE</scope>
    <source>
        <plasmid evidence="7">p12939-PER</plasmid>
    </source>
</reference>
<evidence type="ECO:0000313" key="7">
    <source>
        <dbReference type="EMBL" id="AVE20979.1"/>
    </source>
</evidence>
<accession>A0A2L1KF77</accession>
<dbReference type="EMBL" id="MF344569">
    <property type="protein sequence ID" value="AVE20979.1"/>
    <property type="molecule type" value="Genomic_DNA"/>
</dbReference>
<evidence type="ECO:0000259" key="6">
    <source>
        <dbReference type="Pfam" id="PF13193"/>
    </source>
</evidence>
<dbReference type="InterPro" id="IPR025110">
    <property type="entry name" value="AMP-bd_C"/>
</dbReference>
<dbReference type="InterPro" id="IPR045851">
    <property type="entry name" value="AMP-bd_C_sf"/>
</dbReference>
<evidence type="ECO:0000256" key="3">
    <source>
        <dbReference type="ARBA" id="ARBA00022832"/>
    </source>
</evidence>
<dbReference type="Pfam" id="PF13193">
    <property type="entry name" value="AMP-binding_C"/>
    <property type="match status" value="1"/>
</dbReference>
<evidence type="ECO:0000256" key="4">
    <source>
        <dbReference type="ARBA" id="ARBA00023098"/>
    </source>
</evidence>
<keyword evidence="4" id="KW-0443">Lipid metabolism</keyword>
<dbReference type="InterPro" id="IPR042099">
    <property type="entry name" value="ANL_N_sf"/>
</dbReference>
<geneLocation type="plasmid" evidence="7">
    <name>p12939-PER</name>
</geneLocation>
<dbReference type="AlphaFoldDB" id="A0A2L1KF77"/>
<feature type="domain" description="AMP-dependent synthetase/ligase" evidence="5">
    <location>
        <begin position="41"/>
        <end position="416"/>
    </location>
</feature>
<keyword evidence="7" id="KW-0614">Plasmid</keyword>
<dbReference type="GO" id="GO:0006631">
    <property type="term" value="P:fatty acid metabolic process"/>
    <property type="evidence" value="ECO:0007669"/>
    <property type="project" value="UniProtKB-KW"/>
</dbReference>
<comment type="similarity">
    <text evidence="1">Belongs to the ATP-dependent AMP-binding enzyme family.</text>
</comment>
<dbReference type="PANTHER" id="PTHR43859:SF4">
    <property type="entry name" value="BUTANOATE--COA LIGASE AAE1-RELATED"/>
    <property type="match status" value="1"/>
</dbReference>
<protein>
    <submittedName>
        <fullName evidence="7">AMP-binding protein</fullName>
    </submittedName>
</protein>
<dbReference type="Gene3D" id="3.30.300.30">
    <property type="match status" value="1"/>
</dbReference>
<feature type="domain" description="AMP-binding enzyme C-terminal" evidence="6">
    <location>
        <begin position="466"/>
        <end position="542"/>
    </location>
</feature>
<dbReference type="PANTHER" id="PTHR43859">
    <property type="entry name" value="ACYL-ACTIVATING ENZYME"/>
    <property type="match status" value="1"/>
</dbReference>
<dbReference type="NCBIfam" id="NF006020">
    <property type="entry name" value="PRK08162.1"/>
    <property type="match status" value="1"/>
</dbReference>
<dbReference type="InterPro" id="IPR000873">
    <property type="entry name" value="AMP-dep_synth/lig_dom"/>
</dbReference>
<dbReference type="FunFam" id="3.30.300.30:FF:000008">
    <property type="entry name" value="2,3-dihydroxybenzoate-AMP ligase"/>
    <property type="match status" value="1"/>
</dbReference>
<keyword evidence="3" id="KW-0276">Fatty acid metabolism</keyword>
<dbReference type="GO" id="GO:0016874">
    <property type="term" value="F:ligase activity"/>
    <property type="evidence" value="ECO:0007669"/>
    <property type="project" value="UniProtKB-KW"/>
</dbReference>
<evidence type="ECO:0000256" key="1">
    <source>
        <dbReference type="ARBA" id="ARBA00006432"/>
    </source>
</evidence>
<dbReference type="Pfam" id="PF00501">
    <property type="entry name" value="AMP-binding"/>
    <property type="match status" value="1"/>
</dbReference>
<name>A0A2L1KF77_PSEAI</name>
<sequence>MRAKPEQSVDEVSAMMVPTLDHELAPNEANHVPLSPLSFLKRAAQVYPQRDAVVYGRRRYNYLQLHERSRALASALERVGVQPGERVAILAPNIPEMLEAHYGVPGAGAVLVCINIRLEARSIAFILRHCAAKVLICDREFGAVASQALAMLDAPPLLVGIDDDQAERADLAHDLDYEAFLAQGDPARPLSAPQNEWQSIAINYTSGTTGDPKGVVLHHRGAYLNACAGALIFQLGPRSVYLWTLPMFHCNGWSHTWAVTLSGGTHVCLRKVQPDAINAAIAEHAVTHLSAAPVVMSMLIHAEHASAPPVPVSVITGGAAPPSAVIAAMEARGFNITHAYGMTESYGPSTLCLWQPGVDELPLEARAQFMSRQGVAHPMLEEATVLDTDTGRPVPADGLTLGELVVRGNTVMKGYLHNPEATRAALANGWLHTGDLAVLHPDGYVEIKDRAKDIIISGGENISSLEIEEVLYQHSEVVEAAVVARPDSRWGETPHAFVTLRADALATVTEADLIRWCRERLAHFKAPRHVSLTELPKTATGKIQKFVLREWARQQEAQTADAEH</sequence>
<organism evidence="7">
    <name type="scientific">Pseudomonas aeruginosa</name>
    <dbReference type="NCBI Taxonomy" id="287"/>
    <lineage>
        <taxon>Bacteria</taxon>
        <taxon>Pseudomonadati</taxon>
        <taxon>Pseudomonadota</taxon>
        <taxon>Gammaproteobacteria</taxon>
        <taxon>Pseudomonadales</taxon>
        <taxon>Pseudomonadaceae</taxon>
        <taxon>Pseudomonas</taxon>
    </lineage>
</organism>
<evidence type="ECO:0000256" key="2">
    <source>
        <dbReference type="ARBA" id="ARBA00022598"/>
    </source>
</evidence>
<keyword evidence="2" id="KW-0436">Ligase</keyword>
<dbReference type="Gene3D" id="3.40.50.12780">
    <property type="entry name" value="N-terminal domain of ligase-like"/>
    <property type="match status" value="1"/>
</dbReference>